<organism evidence="5 6">
    <name type="scientific">Lipomyces starkeyi NRRL Y-11557</name>
    <dbReference type="NCBI Taxonomy" id="675824"/>
    <lineage>
        <taxon>Eukaryota</taxon>
        <taxon>Fungi</taxon>
        <taxon>Dikarya</taxon>
        <taxon>Ascomycota</taxon>
        <taxon>Saccharomycotina</taxon>
        <taxon>Lipomycetes</taxon>
        <taxon>Lipomycetales</taxon>
        <taxon>Lipomycetaceae</taxon>
        <taxon>Lipomyces</taxon>
    </lineage>
</organism>
<dbReference type="Pfam" id="PF13589">
    <property type="entry name" value="HATPase_c_3"/>
    <property type="match status" value="1"/>
</dbReference>
<feature type="domain" description="MutL C-terminal dimerisation" evidence="3">
    <location>
        <begin position="405"/>
        <end position="622"/>
    </location>
</feature>
<dbReference type="Pfam" id="PF01119">
    <property type="entry name" value="DNA_mis_repair"/>
    <property type="match status" value="1"/>
</dbReference>
<keyword evidence="2" id="KW-0227">DNA damage</keyword>
<dbReference type="InterPro" id="IPR037198">
    <property type="entry name" value="MutL_C_sf"/>
</dbReference>
<evidence type="ECO:0000256" key="2">
    <source>
        <dbReference type="ARBA" id="ARBA00022763"/>
    </source>
</evidence>
<dbReference type="PANTHER" id="PTHR10073:SF47">
    <property type="entry name" value="DNA MISMATCH REPAIR PROTEIN MLH3"/>
    <property type="match status" value="1"/>
</dbReference>
<dbReference type="STRING" id="675824.A0A1E3QBW6"/>
<dbReference type="InterPro" id="IPR014721">
    <property type="entry name" value="Ribsml_uS5_D2-typ_fold_subgr"/>
</dbReference>
<sequence>MQYLPDNLVSLLRSEVTVASVPQCVTELVHNSLDAKASHIDIFLRLSPFYMLVKDDGHGITPDDMHHIGRRHFTSKCRELRDLESIRSFGFRGEALAAIAAISQLTVTSRHSDYRSTNTVTLMNSEEIHNKPSTTSLASHGTHVVVQHLFNNLPVRRRSILGDSENNKPSRDDIVKSVKNCLVDVALSLESKAVNIRFRSDSALVLNLSVRPEDKNDACTILKAAYGRAILKAFDTFNARHGDVTITGLVALDLTSTKNYQYIFINRRKLVASAIYKSLRDLFSKYLYFREESINMHPIFVVHVIAPLSGYDLCQDPGKVLVNLENYGDIETAILGSVRNFLSRLHKLPDPYARRLDTDVKNNWESPVFDSAERSIPRLSSGYQPCDLHLSSRKLTKSVLQQARFISQINKEFILLAIAKDVGESTLVMVDQHAADERVRLEMLLVDYFAQVLRIRINEKWSYLSPRTGDNDHAEFSVKCDFSVSQEDFEALAEWQVQLELWGVRYNLGTLTDRPSKTAMTAKDVDEYELSVHVTHCPVILIDRYMEEPASVKEFLLQHVYDLQSGDVTKLVASQISDIINNGCIESAEVLLDLAYRHIPRVIVDVLNSKACRGAIMFGDSLSEDRSRKLIDDLSTCRFPFQCAHGRPTMVPLVDL</sequence>
<evidence type="ECO:0000259" key="3">
    <source>
        <dbReference type="SMART" id="SM00853"/>
    </source>
</evidence>
<dbReference type="InterPro" id="IPR020568">
    <property type="entry name" value="Ribosomal_Su5_D2-typ_SF"/>
</dbReference>
<reference evidence="5 6" key="1">
    <citation type="journal article" date="2016" name="Proc. Natl. Acad. Sci. U.S.A.">
        <title>Comparative genomics of biotechnologically important yeasts.</title>
        <authorList>
            <person name="Riley R."/>
            <person name="Haridas S."/>
            <person name="Wolfe K.H."/>
            <person name="Lopes M.R."/>
            <person name="Hittinger C.T."/>
            <person name="Goeker M."/>
            <person name="Salamov A.A."/>
            <person name="Wisecaver J.H."/>
            <person name="Long T.M."/>
            <person name="Calvey C.H."/>
            <person name="Aerts A.L."/>
            <person name="Barry K.W."/>
            <person name="Choi C."/>
            <person name="Clum A."/>
            <person name="Coughlan A.Y."/>
            <person name="Deshpande S."/>
            <person name="Douglass A.P."/>
            <person name="Hanson S.J."/>
            <person name="Klenk H.-P."/>
            <person name="LaButti K.M."/>
            <person name="Lapidus A."/>
            <person name="Lindquist E.A."/>
            <person name="Lipzen A.M."/>
            <person name="Meier-Kolthoff J.P."/>
            <person name="Ohm R.A."/>
            <person name="Otillar R.P."/>
            <person name="Pangilinan J.L."/>
            <person name="Peng Y."/>
            <person name="Rokas A."/>
            <person name="Rosa C.A."/>
            <person name="Scheuner C."/>
            <person name="Sibirny A.A."/>
            <person name="Slot J.C."/>
            <person name="Stielow J.B."/>
            <person name="Sun H."/>
            <person name="Kurtzman C.P."/>
            <person name="Blackwell M."/>
            <person name="Grigoriev I.V."/>
            <person name="Jeffries T.W."/>
        </authorList>
    </citation>
    <scope>NUCLEOTIDE SEQUENCE [LARGE SCALE GENOMIC DNA]</scope>
    <source>
        <strain evidence="5 6">NRRL Y-11557</strain>
    </source>
</reference>
<dbReference type="InterPro" id="IPR002099">
    <property type="entry name" value="MutL/Mlh/PMS"/>
</dbReference>
<protein>
    <recommendedName>
        <fullName evidence="7">MutL C-terminal dimerisation domain-containing protein</fullName>
    </recommendedName>
</protein>
<dbReference type="EMBL" id="KV454292">
    <property type="protein sequence ID" value="ODQ74507.1"/>
    <property type="molecule type" value="Genomic_DNA"/>
</dbReference>
<dbReference type="OrthoDB" id="429932at2759"/>
<dbReference type="PROSITE" id="PS00058">
    <property type="entry name" value="DNA_MISMATCH_REPAIR_1"/>
    <property type="match status" value="1"/>
</dbReference>
<dbReference type="GO" id="GO:0140664">
    <property type="term" value="F:ATP-dependent DNA damage sensor activity"/>
    <property type="evidence" value="ECO:0007669"/>
    <property type="project" value="InterPro"/>
</dbReference>
<dbReference type="InterPro" id="IPR036890">
    <property type="entry name" value="HATPase_C_sf"/>
</dbReference>
<dbReference type="InterPro" id="IPR013507">
    <property type="entry name" value="DNA_mismatch_S5_2-like"/>
</dbReference>
<evidence type="ECO:0000313" key="5">
    <source>
        <dbReference type="EMBL" id="ODQ74507.1"/>
    </source>
</evidence>
<dbReference type="GO" id="GO:0006298">
    <property type="term" value="P:mismatch repair"/>
    <property type="evidence" value="ECO:0007669"/>
    <property type="project" value="InterPro"/>
</dbReference>
<evidence type="ECO:0000259" key="4">
    <source>
        <dbReference type="SMART" id="SM01340"/>
    </source>
</evidence>
<keyword evidence="6" id="KW-1185">Reference proteome</keyword>
<dbReference type="Gene3D" id="3.30.1540.20">
    <property type="entry name" value="MutL, C-terminal domain, dimerisation subdomain"/>
    <property type="match status" value="2"/>
</dbReference>
<dbReference type="GO" id="GO:0030983">
    <property type="term" value="F:mismatched DNA binding"/>
    <property type="evidence" value="ECO:0007669"/>
    <property type="project" value="InterPro"/>
</dbReference>
<comment type="similarity">
    <text evidence="1">Belongs to the DNA mismatch repair MutL/HexB family.</text>
</comment>
<name>A0A1E3QBW6_LIPST</name>
<dbReference type="SMART" id="SM00853">
    <property type="entry name" value="MutL_C"/>
    <property type="match status" value="1"/>
</dbReference>
<dbReference type="Proteomes" id="UP000094385">
    <property type="component" value="Unassembled WGS sequence"/>
</dbReference>
<dbReference type="NCBIfam" id="TIGR00585">
    <property type="entry name" value="mutl"/>
    <property type="match status" value="1"/>
</dbReference>
<dbReference type="Gene3D" id="3.30.230.10">
    <property type="match status" value="1"/>
</dbReference>
<evidence type="ECO:0000313" key="6">
    <source>
        <dbReference type="Proteomes" id="UP000094385"/>
    </source>
</evidence>
<dbReference type="GO" id="GO:0032300">
    <property type="term" value="C:mismatch repair complex"/>
    <property type="evidence" value="ECO:0007669"/>
    <property type="project" value="InterPro"/>
</dbReference>
<proteinExistence type="inferred from homology"/>
<dbReference type="SUPFAM" id="SSF55874">
    <property type="entry name" value="ATPase domain of HSP90 chaperone/DNA topoisomerase II/histidine kinase"/>
    <property type="match status" value="1"/>
</dbReference>
<accession>A0A1E3QBW6</accession>
<dbReference type="SUPFAM" id="SSF54211">
    <property type="entry name" value="Ribosomal protein S5 domain 2-like"/>
    <property type="match status" value="1"/>
</dbReference>
<dbReference type="SUPFAM" id="SSF118116">
    <property type="entry name" value="DNA mismatch repair protein MutL"/>
    <property type="match status" value="1"/>
</dbReference>
<gene>
    <name evidence="5" type="ORF">LIPSTDRAFT_2489</name>
</gene>
<dbReference type="GO" id="GO:0016887">
    <property type="term" value="F:ATP hydrolysis activity"/>
    <property type="evidence" value="ECO:0007669"/>
    <property type="project" value="InterPro"/>
</dbReference>
<dbReference type="InterPro" id="IPR014790">
    <property type="entry name" value="MutL_C"/>
</dbReference>
<dbReference type="SMART" id="SM01340">
    <property type="entry name" value="DNA_mis_repair"/>
    <property type="match status" value="1"/>
</dbReference>
<evidence type="ECO:0008006" key="7">
    <source>
        <dbReference type="Google" id="ProtNLM"/>
    </source>
</evidence>
<dbReference type="InterPro" id="IPR014762">
    <property type="entry name" value="DNA_mismatch_repair_CS"/>
</dbReference>
<feature type="domain" description="DNA mismatch repair protein S5" evidence="4">
    <location>
        <begin position="222"/>
        <end position="343"/>
    </location>
</feature>
<dbReference type="PANTHER" id="PTHR10073">
    <property type="entry name" value="DNA MISMATCH REPAIR PROTEIN MLH, PMS, MUTL"/>
    <property type="match status" value="1"/>
</dbReference>
<dbReference type="InterPro" id="IPR042120">
    <property type="entry name" value="MutL_C_dimsub"/>
</dbReference>
<dbReference type="AlphaFoldDB" id="A0A1E3QBW6"/>
<dbReference type="InterPro" id="IPR038973">
    <property type="entry name" value="MutL/Mlh/Pms-like"/>
</dbReference>
<dbReference type="Gene3D" id="3.30.565.10">
    <property type="entry name" value="Histidine kinase-like ATPase, C-terminal domain"/>
    <property type="match status" value="1"/>
</dbReference>
<evidence type="ECO:0000256" key="1">
    <source>
        <dbReference type="ARBA" id="ARBA00006082"/>
    </source>
</evidence>
<dbReference type="GO" id="GO:0061982">
    <property type="term" value="P:meiosis I cell cycle process"/>
    <property type="evidence" value="ECO:0007669"/>
    <property type="project" value="UniProtKB-ARBA"/>
</dbReference>
<dbReference type="GO" id="GO:0005524">
    <property type="term" value="F:ATP binding"/>
    <property type="evidence" value="ECO:0007669"/>
    <property type="project" value="InterPro"/>
</dbReference>